<keyword evidence="4" id="KW-0648">Protein biosynthesis</keyword>
<evidence type="ECO:0000256" key="4">
    <source>
        <dbReference type="ARBA" id="ARBA00022917"/>
    </source>
</evidence>
<evidence type="ECO:0000313" key="6">
    <source>
        <dbReference type="Proteomes" id="UP000270296"/>
    </source>
</evidence>
<dbReference type="GO" id="GO:0003723">
    <property type="term" value="F:RNA binding"/>
    <property type="evidence" value="ECO:0007669"/>
    <property type="project" value="UniProtKB-KW"/>
</dbReference>
<gene>
    <name evidence="5" type="ORF">SBAD_LOCUS13034</name>
</gene>
<evidence type="ECO:0000313" key="7">
    <source>
        <dbReference type="WBParaSite" id="SBAD_0001345001-mRNA-1"/>
    </source>
</evidence>
<keyword evidence="2" id="KW-0396">Initiation factor</keyword>
<protein>
    <submittedName>
        <fullName evidence="7">Eukaryotic translation initiation factor 3 subunit p66</fullName>
    </submittedName>
</protein>
<dbReference type="WBParaSite" id="SBAD_0001345001-mRNA-1">
    <property type="protein sequence ID" value="SBAD_0001345001-mRNA-1"/>
    <property type="gene ID" value="SBAD_0001345001"/>
</dbReference>
<dbReference type="Proteomes" id="UP000270296">
    <property type="component" value="Unassembled WGS sequence"/>
</dbReference>
<accession>A0A183JAY6</accession>
<evidence type="ECO:0000256" key="3">
    <source>
        <dbReference type="ARBA" id="ARBA00022884"/>
    </source>
</evidence>
<dbReference type="OrthoDB" id="16538at2759"/>
<dbReference type="AlphaFoldDB" id="A0A183JAY6"/>
<reference evidence="7" key="1">
    <citation type="submission" date="2016-06" db="UniProtKB">
        <authorList>
            <consortium name="WormBaseParasite"/>
        </authorList>
    </citation>
    <scope>IDENTIFICATION</scope>
</reference>
<evidence type="ECO:0000256" key="1">
    <source>
        <dbReference type="ARBA" id="ARBA00022490"/>
    </source>
</evidence>
<dbReference type="GO" id="GO:0005852">
    <property type="term" value="C:eukaryotic translation initiation factor 3 complex"/>
    <property type="evidence" value="ECO:0007669"/>
    <property type="project" value="InterPro"/>
</dbReference>
<keyword evidence="3" id="KW-0694">RNA-binding</keyword>
<evidence type="ECO:0000313" key="5">
    <source>
        <dbReference type="EMBL" id="VDP53549.1"/>
    </source>
</evidence>
<evidence type="ECO:0000256" key="2">
    <source>
        <dbReference type="ARBA" id="ARBA00022540"/>
    </source>
</evidence>
<name>A0A183JAY6_9BILA</name>
<dbReference type="EMBL" id="UZAM01019887">
    <property type="protein sequence ID" value="VDP53549.1"/>
    <property type="molecule type" value="Genomic_DNA"/>
</dbReference>
<proteinExistence type="predicted"/>
<organism evidence="7">
    <name type="scientific">Soboliphyme baturini</name>
    <dbReference type="NCBI Taxonomy" id="241478"/>
    <lineage>
        <taxon>Eukaryota</taxon>
        <taxon>Metazoa</taxon>
        <taxon>Ecdysozoa</taxon>
        <taxon>Nematoda</taxon>
        <taxon>Enoplea</taxon>
        <taxon>Dorylaimia</taxon>
        <taxon>Dioctophymatida</taxon>
        <taxon>Dioctophymatoidea</taxon>
        <taxon>Soboliphymatidae</taxon>
        <taxon>Soboliphyme</taxon>
    </lineage>
</organism>
<dbReference type="GO" id="GO:0003743">
    <property type="term" value="F:translation initiation factor activity"/>
    <property type="evidence" value="ECO:0007669"/>
    <property type="project" value="UniProtKB-KW"/>
</dbReference>
<keyword evidence="6" id="KW-1185">Reference proteome</keyword>
<sequence>MEYYDRMYDRVSTRNEKPLQRIPRAIYNVTTTEDPVIQKV</sequence>
<keyword evidence="1" id="KW-0963">Cytoplasm</keyword>
<reference evidence="5 6" key="2">
    <citation type="submission" date="2018-11" db="EMBL/GenBank/DDBJ databases">
        <authorList>
            <consortium name="Pathogen Informatics"/>
        </authorList>
    </citation>
    <scope>NUCLEOTIDE SEQUENCE [LARGE SCALE GENOMIC DNA]</scope>
</reference>
<dbReference type="Pfam" id="PF05091">
    <property type="entry name" value="eIF-3_zeta"/>
    <property type="match status" value="1"/>
</dbReference>
<dbReference type="InterPro" id="IPR007783">
    <property type="entry name" value="eIF3d"/>
</dbReference>